<feature type="region of interest" description="Disordered" evidence="1">
    <location>
        <begin position="769"/>
        <end position="813"/>
    </location>
</feature>
<feature type="compositionally biased region" description="Polar residues" evidence="1">
    <location>
        <begin position="689"/>
        <end position="702"/>
    </location>
</feature>
<gene>
    <name evidence="2" type="ORF">BN1205_040910</name>
</gene>
<feature type="compositionally biased region" description="Low complexity" evidence="1">
    <location>
        <begin position="17"/>
        <end position="34"/>
    </location>
</feature>
<sequence>MSPLFSAANLRPRLPPVSSQGVSGSSAGSSSQSSDFSCPPQHPSHPASLGKQPPPAYYALSARSPVKPPSVPSFPASGAVRVAPATSSSFPSEAASPPSRRNSSSDGMQPNAPVTNGVSSGPSQTRVGRDSSRRNEAQNGKGPGPRVPPLQLQTRVSSLPPPSSAVRLNAKIHQREQTENGTYVAAAAWMRATEAARLLLGESKGGNSGVPTPAAAGRSGSPKTQSFSRAGKRSGMTPFGDFDGAVGPGANDEKTMELEAELKELRGKLAEQERQAADRVRELEKRERELFGRVQELEEQSALQAQVRDGFSELLDAQQQLQQLQREHRQLQQREQELVEKESELQRQLEQHQRELQQLHQEVKELQRHRAAEMRTNGVVEASLHEAEEQRAQVQQLERKVRDLEKLHRDATERDAMRIRALEEENKLLKRTSGAAASNPSSGGRQPLSDSSFQLHSLQQLQAKLQGLKQRHLQALEAAESQRHSEAVEGNETKPTDGETGDQASASAVFDDFDLLLQKLAAAQEPEASGSGVHALGALWGGASRRRSLSRCSSASRLAAPPLPPGSGDNTANAAGVALSTVSGHAATTGSLFLPGGGRLLPPTPSACSSVISDSVARSSVGRRLMSTGVIAAAVQQVQQAVAKSMETDALARQKVADLRNFHRKSFSELTTRLAGTVAMANSLAGSRGATSATPSQLSVPSNAHKVPEASEIPSCSSTSMTSTSSILPSAVASVAGPSPAVHAYPTALTTPVHESSSGLRSQFHADAGTLGVDQGTSPSSLLASPFMQSPPVADLSSSPAGEASAGPPRPTSVFSVNVDAVNAGDSVPVVESQDRGNGDLAPSVVDSSSAHENETVKPENRSEMVTRVAADGELDPVSTGAGSFSPGATLDSGSAIAPPSAAFPCAVTPPCGISLPPPVSCASPASVPMKHPFVAADGELDPVSTGADSFSPGATLDSGSAIAPPSAAFPCAVTPPCGISLPPPVSCASPASVPMKRPFEVPRQLAGPFSTVSRLSGANGQTREPGRDFFGVTRGVVPSVSAHAVRSTQAIPAFVSPPPMRPEVPTGPLISAASPGDAGECPRDNGERQENLPPVSGVMDLANGTDSAPVEVGLESWHASHHQGKLLNGLDGPSGGSGDGFSKEGLKPLHAATVPGGGCQMLPPMSSSGGKQPDNVDCGVPSSVPCAGQAENGGSEHTPLRMEGNTRACSQTALPVAVSPPNGVLHPHVSQAHGQTFPDSLQDSKCRNGFASAVPKPQPSQSLPTLQLSVRPPGPFGVGPETLGVTNKQQIGTADDIGAEGKGFWDEDDLDEWNIDDVPVQPRFDRDGPLQVPQQAPSSQSTSSQLPVSQPSLDSSSASPQAADSFSIGQMHSKDSEKICGLGSIVARSGQGLPAGMWQVSTQHQQPPEGSHESLVVMPSAQQRPASAGHRPIEDLFS</sequence>
<dbReference type="EMBL" id="LN714490">
    <property type="protein sequence ID" value="CEL71610.1"/>
    <property type="molecule type" value="Genomic_DNA"/>
</dbReference>
<accession>A0A0F7UNC9</accession>
<feature type="region of interest" description="Disordered" evidence="1">
    <location>
        <begin position="325"/>
        <end position="362"/>
    </location>
</feature>
<feature type="compositionally biased region" description="Polar residues" evidence="1">
    <location>
        <begin position="1400"/>
        <end position="1409"/>
    </location>
</feature>
<feature type="compositionally biased region" description="Low complexity" evidence="1">
    <location>
        <begin position="797"/>
        <end position="807"/>
    </location>
</feature>
<feature type="compositionally biased region" description="Basic and acidic residues" evidence="1">
    <location>
        <begin position="127"/>
        <end position="136"/>
    </location>
</feature>
<reference evidence="2" key="1">
    <citation type="journal article" date="2015" name="PLoS ONE">
        <title>Comprehensive Evaluation of Toxoplasma gondii VEG and Neospora caninum LIV Genomes with Tachyzoite Stage Transcriptome and Proteome Defines Novel Transcript Features.</title>
        <authorList>
            <person name="Ramaprasad A."/>
            <person name="Mourier T."/>
            <person name="Naeem R."/>
            <person name="Malas T.B."/>
            <person name="Moussa E."/>
            <person name="Panigrahi A."/>
            <person name="Vermont S.J."/>
            <person name="Otto T.D."/>
            <person name="Wastling J."/>
            <person name="Pain A."/>
        </authorList>
    </citation>
    <scope>NUCLEOTIDE SEQUENCE</scope>
    <source>
        <strain evidence="2">VEG</strain>
    </source>
</reference>
<evidence type="ECO:0000313" key="2">
    <source>
        <dbReference type="EMBL" id="CEL71610.1"/>
    </source>
</evidence>
<feature type="compositionally biased region" description="Polar residues" evidence="1">
    <location>
        <begin position="106"/>
        <end position="126"/>
    </location>
</feature>
<feature type="region of interest" description="Disordered" evidence="1">
    <location>
        <begin position="430"/>
        <end position="450"/>
    </location>
</feature>
<feature type="region of interest" description="Disordered" evidence="1">
    <location>
        <begin position="477"/>
        <end position="504"/>
    </location>
</feature>
<feature type="compositionally biased region" description="Basic and acidic residues" evidence="1">
    <location>
        <begin position="480"/>
        <end position="497"/>
    </location>
</feature>
<feature type="compositionally biased region" description="Low complexity" evidence="1">
    <location>
        <begin position="1330"/>
        <end position="1365"/>
    </location>
</feature>
<protein>
    <submittedName>
        <fullName evidence="2">Uncharacterized protein</fullName>
    </submittedName>
</protein>
<feature type="region of interest" description="Disordered" evidence="1">
    <location>
        <begin position="1"/>
        <end position="178"/>
    </location>
</feature>
<dbReference type="PANTHER" id="PTHR45615">
    <property type="entry name" value="MYOSIN HEAVY CHAIN, NON-MUSCLE"/>
    <property type="match status" value="1"/>
</dbReference>
<evidence type="ECO:0000256" key="1">
    <source>
        <dbReference type="SAM" id="MobiDB-lite"/>
    </source>
</evidence>
<dbReference type="PANTHER" id="PTHR45615:SF63">
    <property type="entry name" value="CHROMOSOME UNDETERMINED SCAFFOLD_10, WHOLE GENOME SHOTGUN SEQUENCE"/>
    <property type="match status" value="1"/>
</dbReference>
<feature type="compositionally biased region" description="Acidic residues" evidence="1">
    <location>
        <begin position="1307"/>
        <end position="1316"/>
    </location>
</feature>
<proteinExistence type="predicted"/>
<feature type="compositionally biased region" description="Basic and acidic residues" evidence="1">
    <location>
        <begin position="850"/>
        <end position="862"/>
    </location>
</feature>
<feature type="region of interest" description="Disordered" evidence="1">
    <location>
        <begin position="687"/>
        <end position="721"/>
    </location>
</feature>
<feature type="region of interest" description="Disordered" evidence="1">
    <location>
        <begin position="1255"/>
        <end position="1365"/>
    </location>
</feature>
<feature type="region of interest" description="Disordered" evidence="1">
    <location>
        <begin position="1158"/>
        <end position="1179"/>
    </location>
</feature>
<feature type="region of interest" description="Disordered" evidence="1">
    <location>
        <begin position="1397"/>
        <end position="1439"/>
    </location>
</feature>
<feature type="region of interest" description="Disordered" evidence="1">
    <location>
        <begin position="829"/>
        <end position="862"/>
    </location>
</feature>
<feature type="region of interest" description="Disordered" evidence="1">
    <location>
        <begin position="202"/>
        <end position="255"/>
    </location>
</feature>
<name>A0A0F7UNC9_TOXGV</name>
<feature type="compositionally biased region" description="Low complexity" evidence="1">
    <location>
        <begin position="73"/>
        <end position="105"/>
    </location>
</feature>
<feature type="compositionally biased region" description="Low complexity" evidence="1">
    <location>
        <begin position="433"/>
        <end position="450"/>
    </location>
</feature>
<organism evidence="2">
    <name type="scientific">Toxoplasma gondii (strain ATCC 50861 / VEG)</name>
    <dbReference type="NCBI Taxonomy" id="432359"/>
    <lineage>
        <taxon>Eukaryota</taxon>
        <taxon>Sar</taxon>
        <taxon>Alveolata</taxon>
        <taxon>Apicomplexa</taxon>
        <taxon>Conoidasida</taxon>
        <taxon>Coccidia</taxon>
        <taxon>Eucoccidiorida</taxon>
        <taxon>Eimeriorina</taxon>
        <taxon>Sarcocystidae</taxon>
        <taxon>Toxoplasma</taxon>
    </lineage>
</organism>
<feature type="region of interest" description="Disordered" evidence="1">
    <location>
        <begin position="1125"/>
        <end position="1145"/>
    </location>
</feature>
<feature type="compositionally biased region" description="Polar residues" evidence="1">
    <location>
        <begin position="1260"/>
        <end position="1269"/>
    </location>
</feature>